<evidence type="ECO:0008006" key="3">
    <source>
        <dbReference type="Google" id="ProtNLM"/>
    </source>
</evidence>
<dbReference type="RefSeq" id="WP_227778072.1">
    <property type="nucleotide sequence ID" value="NZ_BAABKX010000016.1"/>
</dbReference>
<evidence type="ECO:0000313" key="1">
    <source>
        <dbReference type="EMBL" id="GAA5059076.1"/>
    </source>
</evidence>
<dbReference type="EMBL" id="BAABKX010000016">
    <property type="protein sequence ID" value="GAA5059076.1"/>
    <property type="molecule type" value="Genomic_DNA"/>
</dbReference>
<organism evidence="1 2">
    <name type="scientific">Haladaptatus pallidirubidus</name>
    <dbReference type="NCBI Taxonomy" id="1008152"/>
    <lineage>
        <taxon>Archaea</taxon>
        <taxon>Methanobacteriati</taxon>
        <taxon>Methanobacteriota</taxon>
        <taxon>Stenosarchaea group</taxon>
        <taxon>Halobacteria</taxon>
        <taxon>Halobacteriales</taxon>
        <taxon>Haladaptataceae</taxon>
        <taxon>Haladaptatus</taxon>
    </lineage>
</organism>
<gene>
    <name evidence="1" type="ORF">GCM10025751_42770</name>
</gene>
<protein>
    <recommendedName>
        <fullName evidence="3">Halobacterial output domain-containing protein</fullName>
    </recommendedName>
</protein>
<proteinExistence type="predicted"/>
<dbReference type="GeneID" id="68616434"/>
<sequence length="64" mass="7075">MAEFVVHLEDQAELELDNLDVGVEEDVIAFDITGTIRDIDDDLLADLADTTLTPTEVHFALTDD</sequence>
<accession>A0AAV3UMY4</accession>
<reference evidence="1 2" key="1">
    <citation type="journal article" date="2019" name="Int. J. Syst. Evol. Microbiol.">
        <title>The Global Catalogue of Microorganisms (GCM) 10K type strain sequencing project: providing services to taxonomists for standard genome sequencing and annotation.</title>
        <authorList>
            <consortium name="The Broad Institute Genomics Platform"/>
            <consortium name="The Broad Institute Genome Sequencing Center for Infectious Disease"/>
            <person name="Wu L."/>
            <person name="Ma J."/>
        </authorList>
    </citation>
    <scope>NUCLEOTIDE SEQUENCE [LARGE SCALE GENOMIC DNA]</scope>
    <source>
        <strain evidence="1 2">JCM 17504</strain>
    </source>
</reference>
<keyword evidence="2" id="KW-1185">Reference proteome</keyword>
<dbReference type="Proteomes" id="UP001501729">
    <property type="component" value="Unassembled WGS sequence"/>
</dbReference>
<name>A0AAV3UMY4_9EURY</name>
<dbReference type="AlphaFoldDB" id="A0AAV3UMY4"/>
<comment type="caution">
    <text evidence="1">The sequence shown here is derived from an EMBL/GenBank/DDBJ whole genome shotgun (WGS) entry which is preliminary data.</text>
</comment>
<evidence type="ECO:0000313" key="2">
    <source>
        <dbReference type="Proteomes" id="UP001501729"/>
    </source>
</evidence>